<evidence type="ECO:0000313" key="2">
    <source>
        <dbReference type="Proteomes" id="UP001366503"/>
    </source>
</evidence>
<dbReference type="RefSeq" id="WP_337091557.1">
    <property type="nucleotide sequence ID" value="NZ_JAPYKO010000002.1"/>
</dbReference>
<comment type="caution">
    <text evidence="1">The sequence shown here is derived from an EMBL/GenBank/DDBJ whole genome shotgun (WGS) entry which is preliminary data.</text>
</comment>
<sequence length="125" mass="13788">MATEKIDKPEDFINSFSFHDVSLDRISIDFDSQTAKLATPDMNWNYEGSHGYVKRPCRLIFGGTTAYFIDVVDLDGVRIGDISANIMGDLISANINLNLGGGSSSWGRDHGSISFMFKTLEIADM</sequence>
<keyword evidence="2" id="KW-1185">Reference proteome</keyword>
<organism evidence="1 2">
    <name type="scientific">Mesorhizobium argentiipisi</name>
    <dbReference type="NCBI Taxonomy" id="3015175"/>
    <lineage>
        <taxon>Bacteria</taxon>
        <taxon>Pseudomonadati</taxon>
        <taxon>Pseudomonadota</taxon>
        <taxon>Alphaproteobacteria</taxon>
        <taxon>Hyphomicrobiales</taxon>
        <taxon>Phyllobacteriaceae</taxon>
        <taxon>Mesorhizobium</taxon>
    </lineage>
</organism>
<dbReference type="Proteomes" id="UP001366503">
    <property type="component" value="Unassembled WGS sequence"/>
</dbReference>
<gene>
    <name evidence="1" type="ORF">O7A05_03485</name>
</gene>
<reference evidence="1 2" key="1">
    <citation type="submission" date="2022-12" db="EMBL/GenBank/DDBJ databases">
        <authorList>
            <person name="Muema E."/>
        </authorList>
    </citation>
    <scope>NUCLEOTIDE SEQUENCE [LARGE SCALE GENOMIC DNA]</scope>
    <source>
        <strain evidence="2">1330</strain>
    </source>
</reference>
<protein>
    <submittedName>
        <fullName evidence="1">Uncharacterized protein</fullName>
    </submittedName>
</protein>
<accession>A0ABU8K8C1</accession>
<evidence type="ECO:0000313" key="1">
    <source>
        <dbReference type="EMBL" id="MEI9401253.1"/>
    </source>
</evidence>
<proteinExistence type="predicted"/>
<dbReference type="EMBL" id="JAPYKO010000002">
    <property type="protein sequence ID" value="MEI9401253.1"/>
    <property type="molecule type" value="Genomic_DNA"/>
</dbReference>
<name>A0ABU8K8C1_9HYPH</name>